<feature type="non-terminal residue" evidence="1">
    <location>
        <position position="1"/>
    </location>
</feature>
<accession>A0ABD0MWR6</accession>
<comment type="caution">
    <text evidence="1">The sequence shown here is derived from an EMBL/GenBank/DDBJ whole genome shotgun (WGS) entry which is preliminary data.</text>
</comment>
<dbReference type="SUPFAM" id="SSF56672">
    <property type="entry name" value="DNA/RNA polymerases"/>
    <property type="match status" value="1"/>
</dbReference>
<gene>
    <name evidence="1" type="ORF">M9458_048707</name>
</gene>
<protein>
    <recommendedName>
        <fullName evidence="3">Reverse transcriptase</fullName>
    </recommendedName>
</protein>
<evidence type="ECO:0008006" key="3">
    <source>
        <dbReference type="Google" id="ProtNLM"/>
    </source>
</evidence>
<keyword evidence="2" id="KW-1185">Reference proteome</keyword>
<evidence type="ECO:0000313" key="1">
    <source>
        <dbReference type="EMBL" id="KAL0154444.1"/>
    </source>
</evidence>
<dbReference type="InterPro" id="IPR043128">
    <property type="entry name" value="Rev_trsase/Diguanyl_cyclase"/>
</dbReference>
<dbReference type="InterPro" id="IPR043502">
    <property type="entry name" value="DNA/RNA_pol_sf"/>
</dbReference>
<reference evidence="1 2" key="1">
    <citation type="submission" date="2024-05" db="EMBL/GenBank/DDBJ databases">
        <title>Genome sequencing and assembly of Indian major carp, Cirrhinus mrigala (Hamilton, 1822).</title>
        <authorList>
            <person name="Mohindra V."/>
            <person name="Chowdhury L.M."/>
            <person name="Lal K."/>
            <person name="Jena J.K."/>
        </authorList>
    </citation>
    <scope>NUCLEOTIDE SEQUENCE [LARGE SCALE GENOMIC DNA]</scope>
    <source>
        <strain evidence="1">CM1030</strain>
        <tissue evidence="1">Blood</tissue>
    </source>
</reference>
<dbReference type="Gene3D" id="3.30.70.270">
    <property type="match status" value="1"/>
</dbReference>
<dbReference type="EMBL" id="JAMKFB020000025">
    <property type="protein sequence ID" value="KAL0154444.1"/>
    <property type="molecule type" value="Genomic_DNA"/>
</dbReference>
<dbReference type="AlphaFoldDB" id="A0ABD0MWR6"/>
<dbReference type="Proteomes" id="UP001529510">
    <property type="component" value="Unassembled WGS sequence"/>
</dbReference>
<feature type="non-terminal residue" evidence="1">
    <location>
        <position position="68"/>
    </location>
</feature>
<evidence type="ECO:0000313" key="2">
    <source>
        <dbReference type="Proteomes" id="UP001529510"/>
    </source>
</evidence>
<name>A0ABD0MWR6_CIRMR</name>
<sequence length="68" mass="7857">LHMDSDKIQAVVDWPTPDSRKTLQRFLGFANFYQHFVRNFHQNSVQMVQRSKSCVVSAPILIAPDPSR</sequence>
<dbReference type="PANTHER" id="PTHR34072">
    <property type="entry name" value="ENZYMATIC POLYPROTEIN-RELATED"/>
    <property type="match status" value="1"/>
</dbReference>
<organism evidence="1 2">
    <name type="scientific">Cirrhinus mrigala</name>
    <name type="common">Mrigala</name>
    <dbReference type="NCBI Taxonomy" id="683832"/>
    <lineage>
        <taxon>Eukaryota</taxon>
        <taxon>Metazoa</taxon>
        <taxon>Chordata</taxon>
        <taxon>Craniata</taxon>
        <taxon>Vertebrata</taxon>
        <taxon>Euteleostomi</taxon>
        <taxon>Actinopterygii</taxon>
        <taxon>Neopterygii</taxon>
        <taxon>Teleostei</taxon>
        <taxon>Ostariophysi</taxon>
        <taxon>Cypriniformes</taxon>
        <taxon>Cyprinidae</taxon>
        <taxon>Labeoninae</taxon>
        <taxon>Labeonini</taxon>
        <taxon>Cirrhinus</taxon>
    </lineage>
</organism>
<proteinExistence type="predicted"/>